<evidence type="ECO:0000313" key="3">
    <source>
        <dbReference type="Proteomes" id="UP000239576"/>
    </source>
</evidence>
<keyword evidence="1" id="KW-0472">Membrane</keyword>
<keyword evidence="1" id="KW-1133">Transmembrane helix</keyword>
<dbReference type="Proteomes" id="UP000239576">
    <property type="component" value="Unassembled WGS sequence"/>
</dbReference>
<name>A0A2T1E0B5_9CYAN</name>
<reference evidence="2 3" key="2">
    <citation type="submission" date="2018-03" db="EMBL/GenBank/DDBJ databases">
        <title>The ancient ancestry and fast evolution of plastids.</title>
        <authorList>
            <person name="Moore K.R."/>
            <person name="Magnabosco C."/>
            <person name="Momper L."/>
            <person name="Gold D.A."/>
            <person name="Bosak T."/>
            <person name="Fournier G.P."/>
        </authorList>
    </citation>
    <scope>NUCLEOTIDE SEQUENCE [LARGE SCALE GENOMIC DNA]</scope>
    <source>
        <strain evidence="2 3">ULC18</strain>
    </source>
</reference>
<keyword evidence="3" id="KW-1185">Reference proteome</keyword>
<protein>
    <submittedName>
        <fullName evidence="2">Uncharacterized protein</fullName>
    </submittedName>
</protein>
<proteinExistence type="predicted"/>
<evidence type="ECO:0000256" key="1">
    <source>
        <dbReference type="SAM" id="Phobius"/>
    </source>
</evidence>
<dbReference type="AlphaFoldDB" id="A0A2T1E0B5"/>
<reference evidence="3" key="1">
    <citation type="submission" date="2018-02" db="EMBL/GenBank/DDBJ databases">
        <authorList>
            <person name="Moore K."/>
            <person name="Momper L."/>
        </authorList>
    </citation>
    <scope>NUCLEOTIDE SEQUENCE [LARGE SCALE GENOMIC DNA]</scope>
    <source>
        <strain evidence="3">ULC18</strain>
    </source>
</reference>
<dbReference type="EMBL" id="PVWK01000111">
    <property type="protein sequence ID" value="PSB26187.1"/>
    <property type="molecule type" value="Genomic_DNA"/>
</dbReference>
<comment type="caution">
    <text evidence="2">The sequence shown here is derived from an EMBL/GenBank/DDBJ whole genome shotgun (WGS) entry which is preliminary data.</text>
</comment>
<evidence type="ECO:0000313" key="2">
    <source>
        <dbReference type="EMBL" id="PSB26187.1"/>
    </source>
</evidence>
<keyword evidence="1" id="KW-0812">Transmembrane</keyword>
<organism evidence="2 3">
    <name type="scientific">Stenomitos frigidus ULC18</name>
    <dbReference type="NCBI Taxonomy" id="2107698"/>
    <lineage>
        <taxon>Bacteria</taxon>
        <taxon>Bacillati</taxon>
        <taxon>Cyanobacteriota</taxon>
        <taxon>Cyanophyceae</taxon>
        <taxon>Leptolyngbyales</taxon>
        <taxon>Leptolyngbyaceae</taxon>
        <taxon>Stenomitos</taxon>
    </lineage>
</organism>
<feature type="transmembrane region" description="Helical" evidence="1">
    <location>
        <begin position="71"/>
        <end position="89"/>
    </location>
</feature>
<accession>A0A2T1E0B5</accession>
<sequence length="363" mass="41500">MLIGAEEAISFDVNDAQRGTLLGTFDLAFRSALLKARIFFQRNELNVINIQEMNMFNKSITERKTDIPAVWMKRLFVILGFLYLIAIPSGALGEKRKLEPVDIGVLLIVLVVNSDISLKETMERLSSVKVTATSFEAELKEKIEKEVSVKVDEKDKADAEAKKLVDLQLSETPPSGIKQELRDKIALASSSTIETIYKMAKDARRNGQHKKGIIERTIPVFRALTESEYGKNRCQFYAQLGYALKDQETPDWKGARDNLDTAIKLWRGKHPISPLPSLYCFNWVICMAELDEQSILQQQEIDERIRAATICETLYRAIFDNNQFRCWVAKHQGGKFTAWPEFENLSGHCRKNYDEREKQLSKV</sequence>
<gene>
    <name evidence="2" type="ORF">C7B82_20415</name>
</gene>